<evidence type="ECO:0000313" key="2">
    <source>
        <dbReference type="EMBL" id="KAK7230417.1"/>
    </source>
</evidence>
<name>A0ABR1FGL2_AURAN</name>
<feature type="region of interest" description="Disordered" evidence="1">
    <location>
        <begin position="140"/>
        <end position="159"/>
    </location>
</feature>
<evidence type="ECO:0000256" key="1">
    <source>
        <dbReference type="SAM" id="MobiDB-lite"/>
    </source>
</evidence>
<organism evidence="2 3">
    <name type="scientific">Aureococcus anophagefferens</name>
    <name type="common">Harmful bloom alga</name>
    <dbReference type="NCBI Taxonomy" id="44056"/>
    <lineage>
        <taxon>Eukaryota</taxon>
        <taxon>Sar</taxon>
        <taxon>Stramenopiles</taxon>
        <taxon>Ochrophyta</taxon>
        <taxon>Pelagophyceae</taxon>
        <taxon>Pelagomonadales</taxon>
        <taxon>Pelagomonadaceae</taxon>
        <taxon>Aureococcus</taxon>
    </lineage>
</organism>
<proteinExistence type="predicted"/>
<gene>
    <name evidence="2" type="ORF">SO694_0018805</name>
</gene>
<comment type="caution">
    <text evidence="2">The sequence shown here is derived from an EMBL/GenBank/DDBJ whole genome shotgun (WGS) entry which is preliminary data.</text>
</comment>
<protein>
    <submittedName>
        <fullName evidence="2">Uncharacterized protein</fullName>
    </submittedName>
</protein>
<evidence type="ECO:0000313" key="3">
    <source>
        <dbReference type="Proteomes" id="UP001363151"/>
    </source>
</evidence>
<dbReference type="EMBL" id="JBBJCI010000433">
    <property type="protein sequence ID" value="KAK7230417.1"/>
    <property type="molecule type" value="Genomic_DNA"/>
</dbReference>
<accession>A0ABR1FGL2</accession>
<sequence length="159" mass="16855">MSNGMLEGVAVVEADRWGDAMQTWSFPDLGGVPLDRCGLGEADDSYGVLRFWSVGPLCYYCFPEKVGKALEFTNAAAFALVFSSRERHPARALALMRECLVPAYREGGPMKLLQAFLTLQTSGASPGGATNYLAFAADKGGAPPGTTELVVEAPDDDAA</sequence>
<keyword evidence="3" id="KW-1185">Reference proteome</keyword>
<dbReference type="Proteomes" id="UP001363151">
    <property type="component" value="Unassembled WGS sequence"/>
</dbReference>
<reference evidence="2 3" key="1">
    <citation type="submission" date="2024-03" db="EMBL/GenBank/DDBJ databases">
        <title>Aureococcus anophagefferens CCMP1851 and Kratosvirus quantuckense: Draft genome of a second virus-susceptible host strain in the model system.</title>
        <authorList>
            <person name="Chase E."/>
            <person name="Truchon A.R."/>
            <person name="Schepens W."/>
            <person name="Wilhelm S.W."/>
        </authorList>
    </citation>
    <scope>NUCLEOTIDE SEQUENCE [LARGE SCALE GENOMIC DNA]</scope>
    <source>
        <strain evidence="2 3">CCMP1851</strain>
    </source>
</reference>